<organism evidence="3 4">
    <name type="scientific">Actinomadura fibrosa</name>
    <dbReference type="NCBI Taxonomy" id="111802"/>
    <lineage>
        <taxon>Bacteria</taxon>
        <taxon>Bacillati</taxon>
        <taxon>Actinomycetota</taxon>
        <taxon>Actinomycetes</taxon>
        <taxon>Streptosporangiales</taxon>
        <taxon>Thermomonosporaceae</taxon>
        <taxon>Actinomadura</taxon>
    </lineage>
</organism>
<gene>
    <name evidence="3" type="ORF">ACFQZM_20325</name>
</gene>
<protein>
    <submittedName>
        <fullName evidence="3">Maleylpyruvate isomerase family mycothiol-dependent enzyme</fullName>
    </submittedName>
</protein>
<proteinExistence type="predicted"/>
<dbReference type="Proteomes" id="UP001597063">
    <property type="component" value="Unassembled WGS sequence"/>
</dbReference>
<dbReference type="PANTHER" id="PTHR40758:SF1">
    <property type="entry name" value="CONSERVED PROTEIN"/>
    <property type="match status" value="1"/>
</dbReference>
<dbReference type="InterPro" id="IPR017517">
    <property type="entry name" value="Maleyloyr_isom"/>
</dbReference>
<dbReference type="RefSeq" id="WP_131760704.1">
    <property type="nucleotide sequence ID" value="NZ_CAACUY010000127.1"/>
</dbReference>
<dbReference type="InterPro" id="IPR034660">
    <property type="entry name" value="DinB/YfiT-like"/>
</dbReference>
<accession>A0ABW2XPR9</accession>
<dbReference type="NCBIfam" id="TIGR03083">
    <property type="entry name" value="maleylpyruvate isomerase family mycothiol-dependent enzyme"/>
    <property type="match status" value="1"/>
</dbReference>
<dbReference type="EMBL" id="JBHTGP010000011">
    <property type="protein sequence ID" value="MFD0686857.1"/>
    <property type="molecule type" value="Genomic_DNA"/>
</dbReference>
<evidence type="ECO:0000313" key="4">
    <source>
        <dbReference type="Proteomes" id="UP001597063"/>
    </source>
</evidence>
<feature type="domain" description="MDMPI C-terminal" evidence="1">
    <location>
        <begin position="151"/>
        <end position="254"/>
    </location>
</feature>
<dbReference type="PANTHER" id="PTHR40758">
    <property type="entry name" value="CONSERVED PROTEIN"/>
    <property type="match status" value="1"/>
</dbReference>
<evidence type="ECO:0000259" key="2">
    <source>
        <dbReference type="Pfam" id="PF11716"/>
    </source>
</evidence>
<dbReference type="InterPro" id="IPR010872">
    <property type="entry name" value="MDMPI_C-term_domain"/>
</dbReference>
<comment type="caution">
    <text evidence="3">The sequence shown here is derived from an EMBL/GenBank/DDBJ whole genome shotgun (WGS) entry which is preliminary data.</text>
</comment>
<dbReference type="SUPFAM" id="SSF109854">
    <property type="entry name" value="DinB/YfiT-like putative metalloenzymes"/>
    <property type="match status" value="1"/>
</dbReference>
<feature type="domain" description="Mycothiol-dependent maleylpyruvate isomerase metal-binding" evidence="2">
    <location>
        <begin position="14"/>
        <end position="137"/>
    </location>
</feature>
<reference evidence="4" key="1">
    <citation type="journal article" date="2019" name="Int. J. Syst. Evol. Microbiol.">
        <title>The Global Catalogue of Microorganisms (GCM) 10K type strain sequencing project: providing services to taxonomists for standard genome sequencing and annotation.</title>
        <authorList>
            <consortium name="The Broad Institute Genomics Platform"/>
            <consortium name="The Broad Institute Genome Sequencing Center for Infectious Disease"/>
            <person name="Wu L."/>
            <person name="Ma J."/>
        </authorList>
    </citation>
    <scope>NUCLEOTIDE SEQUENCE [LARGE SCALE GENOMIC DNA]</scope>
    <source>
        <strain evidence="4">JCM 9371</strain>
    </source>
</reference>
<dbReference type="InterPro" id="IPR024344">
    <property type="entry name" value="MDMPI_metal-binding"/>
</dbReference>
<dbReference type="GO" id="GO:0016853">
    <property type="term" value="F:isomerase activity"/>
    <property type="evidence" value="ECO:0007669"/>
    <property type="project" value="UniProtKB-KW"/>
</dbReference>
<name>A0ABW2XPR9_9ACTN</name>
<evidence type="ECO:0000313" key="3">
    <source>
        <dbReference type="EMBL" id="MFD0686857.1"/>
    </source>
</evidence>
<dbReference type="Pfam" id="PF07398">
    <property type="entry name" value="MDMPI_C"/>
    <property type="match status" value="1"/>
</dbReference>
<dbReference type="Pfam" id="PF11716">
    <property type="entry name" value="MDMPI_N"/>
    <property type="match status" value="1"/>
</dbReference>
<evidence type="ECO:0000259" key="1">
    <source>
        <dbReference type="Pfam" id="PF07398"/>
    </source>
</evidence>
<sequence>MTGPRPWDHGRYCDAVEAEIAAFADGARGADLDAPVPTCPGWSIGELLRHLGAIHRWAAATVRVSAPRRLSLREIGVTFPAASVDHVPWFTEGGERLVAVLRAAAPDAPVWTWGEDRHARFWSRRMLHESAVHRCDLDIALGREPAVAPATAADGVDELLGNLECAAAFAPKIENLRGDGETLAFDAGDIGARWIFRLLPDRFEWSRHALPAAGGAESADAAVRGGVSDVYLFLWGRRKLGDPALDVTGDDDLLVHWVENSAI</sequence>
<keyword evidence="4" id="KW-1185">Reference proteome</keyword>
<keyword evidence="3" id="KW-0413">Isomerase</keyword>